<comment type="similarity">
    <text evidence="1">Belongs to the AAA ATPase family.</text>
</comment>
<gene>
    <name evidence="5" type="ORF">C7B77_15835</name>
</gene>
<keyword evidence="6" id="KW-1185">Reference proteome</keyword>
<dbReference type="GO" id="GO:0005524">
    <property type="term" value="F:ATP binding"/>
    <property type="evidence" value="ECO:0007669"/>
    <property type="project" value="UniProtKB-KW"/>
</dbReference>
<organism evidence="5 6">
    <name type="scientific">Chamaesiphon polymorphus CCALA 037</name>
    <dbReference type="NCBI Taxonomy" id="2107692"/>
    <lineage>
        <taxon>Bacteria</taxon>
        <taxon>Bacillati</taxon>
        <taxon>Cyanobacteriota</taxon>
        <taxon>Cyanophyceae</taxon>
        <taxon>Gomontiellales</taxon>
        <taxon>Chamaesiphonaceae</taxon>
        <taxon>Chamaesiphon</taxon>
    </lineage>
</organism>
<dbReference type="InterPro" id="IPR003959">
    <property type="entry name" value="ATPase_AAA_core"/>
</dbReference>
<dbReference type="EMBL" id="PVWO01000204">
    <property type="protein sequence ID" value="PSB55183.1"/>
    <property type="molecule type" value="Genomic_DNA"/>
</dbReference>
<reference evidence="5 6" key="1">
    <citation type="submission" date="2018-03" db="EMBL/GenBank/DDBJ databases">
        <title>The ancient ancestry and fast evolution of plastids.</title>
        <authorList>
            <person name="Moore K.R."/>
            <person name="Magnabosco C."/>
            <person name="Momper L."/>
            <person name="Gold D.A."/>
            <person name="Bosak T."/>
            <person name="Fournier G.P."/>
        </authorList>
    </citation>
    <scope>NUCLEOTIDE SEQUENCE [LARGE SCALE GENOMIC DNA]</scope>
    <source>
        <strain evidence="5 6">CCALA 037</strain>
    </source>
</reference>
<dbReference type="AlphaFoldDB" id="A0A2T1GCR7"/>
<dbReference type="Pfam" id="PF00004">
    <property type="entry name" value="AAA"/>
    <property type="match status" value="1"/>
</dbReference>
<evidence type="ECO:0000313" key="5">
    <source>
        <dbReference type="EMBL" id="PSB55183.1"/>
    </source>
</evidence>
<dbReference type="CDD" id="cd19481">
    <property type="entry name" value="RecA-like_protease"/>
    <property type="match status" value="1"/>
</dbReference>
<evidence type="ECO:0000256" key="3">
    <source>
        <dbReference type="ARBA" id="ARBA00022840"/>
    </source>
</evidence>
<dbReference type="InterPro" id="IPR050221">
    <property type="entry name" value="26S_Proteasome_ATPase"/>
</dbReference>
<evidence type="ECO:0000313" key="6">
    <source>
        <dbReference type="Proteomes" id="UP000238937"/>
    </source>
</evidence>
<keyword evidence="3" id="KW-0067">ATP-binding</keyword>
<feature type="domain" description="AAA+ ATPase" evidence="4">
    <location>
        <begin position="252"/>
        <end position="380"/>
    </location>
</feature>
<dbReference type="Proteomes" id="UP000238937">
    <property type="component" value="Unassembled WGS sequence"/>
</dbReference>
<proteinExistence type="inferred from homology"/>
<dbReference type="OrthoDB" id="9806903at2"/>
<keyword evidence="2" id="KW-0547">Nucleotide-binding</keyword>
<dbReference type="PANTHER" id="PTHR23073">
    <property type="entry name" value="26S PROTEASOME REGULATORY SUBUNIT"/>
    <property type="match status" value="1"/>
</dbReference>
<dbReference type="InterPro" id="IPR027417">
    <property type="entry name" value="P-loop_NTPase"/>
</dbReference>
<accession>A0A2T1GCR7</accession>
<name>A0A2T1GCR7_9CYAN</name>
<sequence>MSTDRPFSTQDFGASFKGFLDRIASSTDAEAPIFVRLLSAHFETDPTQLPIVTQQFEKSDQPNVQNALEAYLDRPECRAELMGIGGPEKILSGLSQLVVPGSVGLMGGSSPQLGPVEYSNILLDADRVKTCVQSGLYLIRVGQERLAVLVKGPSQLGFPPNLSIDVMARQCETAEAFLAHLRTEMRRHNVYRGRTISLQEEKGGTVTVQFHQLRSIERANLILPEALLARIERQTLGFARASEMLRAAGQHLKRGLLLYGPPGTGKTLTMMYLASQMPDRTTILITGGGVGSIEQSCTMARLLQPATIVLEDVDLIAEERTHQSKNSNAILFEMLNQMDGLADDADVLFLLTTNRPEILEPALASRPGRVDQAIEIPLPDAECRQRLFELYSQGLVLQIQNLPSLVERCRGVSAAFIRELVRKAALFAADERSELCIRDEHLEAAFQELMFDGGELTKQLLGVARQSAPRP</sequence>
<dbReference type="Gene3D" id="3.40.50.300">
    <property type="entry name" value="P-loop containing nucleotide triphosphate hydrolases"/>
    <property type="match status" value="1"/>
</dbReference>
<dbReference type="InterPro" id="IPR003593">
    <property type="entry name" value="AAA+_ATPase"/>
</dbReference>
<dbReference type="Gene3D" id="1.10.8.60">
    <property type="match status" value="1"/>
</dbReference>
<evidence type="ECO:0000256" key="1">
    <source>
        <dbReference type="ARBA" id="ARBA00006914"/>
    </source>
</evidence>
<protein>
    <recommendedName>
        <fullName evidence="4">AAA+ ATPase domain-containing protein</fullName>
    </recommendedName>
</protein>
<evidence type="ECO:0000259" key="4">
    <source>
        <dbReference type="SMART" id="SM00382"/>
    </source>
</evidence>
<dbReference type="SMART" id="SM00382">
    <property type="entry name" value="AAA"/>
    <property type="match status" value="1"/>
</dbReference>
<dbReference type="RefSeq" id="WP_106306705.1">
    <property type="nucleotide sequence ID" value="NZ_PVWO01000204.1"/>
</dbReference>
<dbReference type="SUPFAM" id="SSF52540">
    <property type="entry name" value="P-loop containing nucleoside triphosphate hydrolases"/>
    <property type="match status" value="1"/>
</dbReference>
<comment type="caution">
    <text evidence="5">The sequence shown here is derived from an EMBL/GenBank/DDBJ whole genome shotgun (WGS) entry which is preliminary data.</text>
</comment>
<evidence type="ECO:0000256" key="2">
    <source>
        <dbReference type="ARBA" id="ARBA00022741"/>
    </source>
</evidence>
<dbReference type="GO" id="GO:0016887">
    <property type="term" value="F:ATP hydrolysis activity"/>
    <property type="evidence" value="ECO:0007669"/>
    <property type="project" value="InterPro"/>
</dbReference>